<comment type="caution">
    <text evidence="3">The sequence shown here is derived from an EMBL/GenBank/DDBJ whole genome shotgun (WGS) entry which is preliminary data.</text>
</comment>
<keyword evidence="1" id="KW-0732">Signal</keyword>
<dbReference type="OrthoDB" id="9809695at2"/>
<sequence precursor="true">MISRMLFALTLTGGLATSLVAADNQVYELRTYTLVDQAAEAKLDAHLESALVPALERQGLGPIGAFDQANAAPDAPIEVMLLIAGPDTDAVTGAAAKLADDAAYQRAAADYLATPFDKPLLRRIRSELLLAFDCWPTAEVPQQKAAGRDRLFELRTYESPTERTGDLKVEMFNSGEVPIFLASGVAPVFMGRTMVGERMPNLTYLTVYDDATARDAAWKKFSSHPEWLKLRVVKKYEGTVSTIHKSDWTPKPYSRL</sequence>
<feature type="domain" description="NIPSNAP" evidence="2">
    <location>
        <begin position="152"/>
        <end position="254"/>
    </location>
</feature>
<evidence type="ECO:0000313" key="4">
    <source>
        <dbReference type="Proteomes" id="UP000317421"/>
    </source>
</evidence>
<organism evidence="3 4">
    <name type="scientific">Botrimarina colliarenosi</name>
    <dbReference type="NCBI Taxonomy" id="2528001"/>
    <lineage>
        <taxon>Bacteria</taxon>
        <taxon>Pseudomonadati</taxon>
        <taxon>Planctomycetota</taxon>
        <taxon>Planctomycetia</taxon>
        <taxon>Pirellulales</taxon>
        <taxon>Lacipirellulaceae</taxon>
        <taxon>Botrimarina</taxon>
    </lineage>
</organism>
<dbReference type="RefSeq" id="WP_146444081.1">
    <property type="nucleotide sequence ID" value="NZ_SJPR01000001.1"/>
</dbReference>
<proteinExistence type="predicted"/>
<feature type="signal peptide" evidence="1">
    <location>
        <begin position="1"/>
        <end position="21"/>
    </location>
</feature>
<reference evidence="3 4" key="1">
    <citation type="submission" date="2019-02" db="EMBL/GenBank/DDBJ databases">
        <title>Deep-cultivation of Planctomycetes and their phenomic and genomic characterization uncovers novel biology.</title>
        <authorList>
            <person name="Wiegand S."/>
            <person name="Jogler M."/>
            <person name="Boedeker C."/>
            <person name="Pinto D."/>
            <person name="Vollmers J."/>
            <person name="Rivas-Marin E."/>
            <person name="Kohn T."/>
            <person name="Peeters S.H."/>
            <person name="Heuer A."/>
            <person name="Rast P."/>
            <person name="Oberbeckmann S."/>
            <person name="Bunk B."/>
            <person name="Jeske O."/>
            <person name="Meyerdierks A."/>
            <person name="Storesund J.E."/>
            <person name="Kallscheuer N."/>
            <person name="Luecker S."/>
            <person name="Lage O.M."/>
            <person name="Pohl T."/>
            <person name="Merkel B.J."/>
            <person name="Hornburger P."/>
            <person name="Mueller R.-W."/>
            <person name="Bruemmer F."/>
            <person name="Labrenz M."/>
            <person name="Spormann A.M."/>
            <person name="Op Den Camp H."/>
            <person name="Overmann J."/>
            <person name="Amann R."/>
            <person name="Jetten M.S.M."/>
            <person name="Mascher T."/>
            <person name="Medema M.H."/>
            <person name="Devos D.P."/>
            <person name="Kaster A.-K."/>
            <person name="Ovreas L."/>
            <person name="Rohde M."/>
            <person name="Galperin M.Y."/>
            <person name="Jogler C."/>
        </authorList>
    </citation>
    <scope>NUCLEOTIDE SEQUENCE [LARGE SCALE GENOMIC DNA]</scope>
    <source>
        <strain evidence="3 4">Pla108</strain>
    </source>
</reference>
<dbReference type="InterPro" id="IPR012577">
    <property type="entry name" value="NIPSNAP"/>
</dbReference>
<dbReference type="Gene3D" id="3.30.70.100">
    <property type="match status" value="2"/>
</dbReference>
<dbReference type="InterPro" id="IPR011008">
    <property type="entry name" value="Dimeric_a/b-barrel"/>
</dbReference>
<gene>
    <name evidence="3" type="ORF">Pla108_13560</name>
</gene>
<accession>A0A5C6AK31</accession>
<evidence type="ECO:0000313" key="3">
    <source>
        <dbReference type="EMBL" id="TWU00405.1"/>
    </source>
</evidence>
<dbReference type="SUPFAM" id="SSF54909">
    <property type="entry name" value="Dimeric alpha+beta barrel"/>
    <property type="match status" value="2"/>
</dbReference>
<evidence type="ECO:0000259" key="2">
    <source>
        <dbReference type="Pfam" id="PF07978"/>
    </source>
</evidence>
<evidence type="ECO:0000256" key="1">
    <source>
        <dbReference type="SAM" id="SignalP"/>
    </source>
</evidence>
<protein>
    <recommendedName>
        <fullName evidence="2">NIPSNAP domain-containing protein</fullName>
    </recommendedName>
</protein>
<dbReference type="Proteomes" id="UP000317421">
    <property type="component" value="Unassembled WGS sequence"/>
</dbReference>
<dbReference type="AlphaFoldDB" id="A0A5C6AK31"/>
<dbReference type="EMBL" id="SJPR01000001">
    <property type="protein sequence ID" value="TWU00405.1"/>
    <property type="molecule type" value="Genomic_DNA"/>
</dbReference>
<dbReference type="Pfam" id="PF07978">
    <property type="entry name" value="NIPSNAP"/>
    <property type="match status" value="1"/>
</dbReference>
<keyword evidence="4" id="KW-1185">Reference proteome</keyword>
<name>A0A5C6AK31_9BACT</name>
<feature type="chain" id="PRO_5022668110" description="NIPSNAP domain-containing protein" evidence="1">
    <location>
        <begin position="22"/>
        <end position="256"/>
    </location>
</feature>